<evidence type="ECO:0000313" key="2">
    <source>
        <dbReference type="EMBL" id="AOS63899.1"/>
    </source>
</evidence>
<dbReference type="SUPFAM" id="SSF54593">
    <property type="entry name" value="Glyoxalase/Bleomycin resistance protein/Dihydroxybiphenyl dioxygenase"/>
    <property type="match status" value="1"/>
</dbReference>
<accession>A0AAC9MYX7</accession>
<dbReference type="PROSITE" id="PS51819">
    <property type="entry name" value="VOC"/>
    <property type="match status" value="1"/>
</dbReference>
<dbReference type="EMBL" id="CP014859">
    <property type="protein sequence ID" value="AOS63899.1"/>
    <property type="molecule type" value="Genomic_DNA"/>
</dbReference>
<evidence type="ECO:0000259" key="1">
    <source>
        <dbReference type="PROSITE" id="PS51819"/>
    </source>
</evidence>
<dbReference type="Proteomes" id="UP000095210">
    <property type="component" value="Chromosome"/>
</dbReference>
<dbReference type="PANTHER" id="PTHR35908">
    <property type="entry name" value="HYPOTHETICAL FUSION PROTEIN"/>
    <property type="match status" value="1"/>
</dbReference>
<dbReference type="InterPro" id="IPR029068">
    <property type="entry name" value="Glyas_Bleomycin-R_OHBP_Dase"/>
</dbReference>
<dbReference type="AlphaFoldDB" id="A0AAC9MYX7"/>
<name>A0AAC9MYX7_9PSEU</name>
<dbReference type="InterPro" id="IPR037523">
    <property type="entry name" value="VOC_core"/>
</dbReference>
<gene>
    <name evidence="2" type="ORF">TL08_15450</name>
</gene>
<dbReference type="InterPro" id="IPR041581">
    <property type="entry name" value="Glyoxalase_6"/>
</dbReference>
<dbReference type="Gene3D" id="3.10.180.10">
    <property type="entry name" value="2,3-Dihydroxybiphenyl 1,2-Dioxygenase, domain 1"/>
    <property type="match status" value="1"/>
</dbReference>
<evidence type="ECO:0000313" key="3">
    <source>
        <dbReference type="Proteomes" id="UP000095210"/>
    </source>
</evidence>
<dbReference type="KEGG" id="ahm:TL08_15450"/>
<proteinExistence type="predicted"/>
<reference evidence="3" key="1">
    <citation type="submission" date="2016-03" db="EMBL/GenBank/DDBJ databases">
        <title>Complete genome sequence of the type strain Actinoalloteichus hymeniacidonis DSM 45092.</title>
        <authorList>
            <person name="Schaffert L."/>
            <person name="Albersmeier A."/>
            <person name="Winkler A."/>
            <person name="Kalinowski J."/>
            <person name="Zotchev S."/>
            <person name="Ruckert C."/>
        </authorList>
    </citation>
    <scope>NUCLEOTIDE SEQUENCE [LARGE SCALE GENOMIC DNA]</scope>
    <source>
        <strain evidence="3">HPA177(T) (DSM 45092(T))</strain>
    </source>
</reference>
<sequence length="133" mass="15122">MWRVVCVTRLREDDLMIGRWHALVIDCPEPAELADFYQQVLGMVRVQDEADWVVIGYSAERPGIAFQRAPQLQAPNWPDPNSPQQMHIDVRVDDLDAAEAEVLALGARRLPSDATEFRIFADPVGHPFCLVLW</sequence>
<dbReference type="CDD" id="cd06587">
    <property type="entry name" value="VOC"/>
    <property type="match status" value="1"/>
</dbReference>
<keyword evidence="3" id="KW-1185">Reference proteome</keyword>
<dbReference type="PANTHER" id="PTHR35908:SF1">
    <property type="entry name" value="CONSERVED PROTEIN"/>
    <property type="match status" value="1"/>
</dbReference>
<feature type="domain" description="VOC" evidence="1">
    <location>
        <begin position="19"/>
        <end position="133"/>
    </location>
</feature>
<protein>
    <submittedName>
        <fullName evidence="2">Glyoxalase-like domain</fullName>
    </submittedName>
</protein>
<dbReference type="Pfam" id="PF18029">
    <property type="entry name" value="Glyoxalase_6"/>
    <property type="match status" value="1"/>
</dbReference>
<organism evidence="2 3">
    <name type="scientific">Actinoalloteichus hymeniacidonis</name>
    <dbReference type="NCBI Taxonomy" id="340345"/>
    <lineage>
        <taxon>Bacteria</taxon>
        <taxon>Bacillati</taxon>
        <taxon>Actinomycetota</taxon>
        <taxon>Actinomycetes</taxon>
        <taxon>Pseudonocardiales</taxon>
        <taxon>Pseudonocardiaceae</taxon>
        <taxon>Actinoalloteichus</taxon>
    </lineage>
</organism>